<comment type="caution">
    <text evidence="2">The sequence shown here is derived from an EMBL/GenBank/DDBJ whole genome shotgun (WGS) entry which is preliminary data.</text>
</comment>
<gene>
    <name evidence="2" type="ORF">PCOR1329_LOCUS62990</name>
</gene>
<feature type="region of interest" description="Disordered" evidence="1">
    <location>
        <begin position="1"/>
        <end position="21"/>
    </location>
</feature>
<evidence type="ECO:0000313" key="3">
    <source>
        <dbReference type="Proteomes" id="UP001189429"/>
    </source>
</evidence>
<sequence length="282" mass="30045">MAGAAPTDGRRGSAIPDSSSSVADGALFRELSAGYKGEAVVARVVEQRGSWTTKSGASVAMVTVIDAESQRMEVKSWVPKTVLPSMHEDSIYELKGFRVAFWDGKMYLKQSPTSAVTKVLEQHHPQRVPAVFAPSVSTCKDLDEEGDDPDVLHALCGKLIRPGEYEGVAGKKQKPVYEMTIELSDDAVDVSLWDELAETAKKANLKEGGYVFIQNVKYNKKARRCHGYPGVGSVRSVAAPTASPNTPGSPVLSTPASPATLPGGTAVDAAEDEPPSKKGRTD</sequence>
<dbReference type="Proteomes" id="UP001189429">
    <property type="component" value="Unassembled WGS sequence"/>
</dbReference>
<dbReference type="EMBL" id="CAUYUJ010017981">
    <property type="protein sequence ID" value="CAK0879608.1"/>
    <property type="molecule type" value="Genomic_DNA"/>
</dbReference>
<accession>A0ABN9W0V5</accession>
<keyword evidence="3" id="KW-1185">Reference proteome</keyword>
<dbReference type="InterPro" id="IPR012340">
    <property type="entry name" value="NA-bd_OB-fold"/>
</dbReference>
<protein>
    <recommendedName>
        <fullName evidence="4">Replication protein A OB domain-containing protein</fullName>
    </recommendedName>
</protein>
<evidence type="ECO:0008006" key="4">
    <source>
        <dbReference type="Google" id="ProtNLM"/>
    </source>
</evidence>
<dbReference type="Gene3D" id="2.40.50.140">
    <property type="entry name" value="Nucleic acid-binding proteins"/>
    <property type="match status" value="1"/>
</dbReference>
<evidence type="ECO:0000256" key="1">
    <source>
        <dbReference type="SAM" id="MobiDB-lite"/>
    </source>
</evidence>
<organism evidence="2 3">
    <name type="scientific">Prorocentrum cordatum</name>
    <dbReference type="NCBI Taxonomy" id="2364126"/>
    <lineage>
        <taxon>Eukaryota</taxon>
        <taxon>Sar</taxon>
        <taxon>Alveolata</taxon>
        <taxon>Dinophyceae</taxon>
        <taxon>Prorocentrales</taxon>
        <taxon>Prorocentraceae</taxon>
        <taxon>Prorocentrum</taxon>
    </lineage>
</organism>
<reference evidence="2" key="1">
    <citation type="submission" date="2023-10" db="EMBL/GenBank/DDBJ databases">
        <authorList>
            <person name="Chen Y."/>
            <person name="Shah S."/>
            <person name="Dougan E. K."/>
            <person name="Thang M."/>
            <person name="Chan C."/>
        </authorList>
    </citation>
    <scope>NUCLEOTIDE SEQUENCE [LARGE SCALE GENOMIC DNA]</scope>
</reference>
<evidence type="ECO:0000313" key="2">
    <source>
        <dbReference type="EMBL" id="CAK0879608.1"/>
    </source>
</evidence>
<name>A0ABN9W0V5_9DINO</name>
<proteinExistence type="predicted"/>
<feature type="compositionally biased region" description="Polar residues" evidence="1">
    <location>
        <begin position="242"/>
        <end position="257"/>
    </location>
</feature>
<feature type="region of interest" description="Disordered" evidence="1">
    <location>
        <begin position="239"/>
        <end position="282"/>
    </location>
</feature>